<feature type="transmembrane region" description="Helical" evidence="1">
    <location>
        <begin position="37"/>
        <end position="58"/>
    </location>
</feature>
<protein>
    <submittedName>
        <fullName evidence="2">Uncharacterized protein</fullName>
    </submittedName>
</protein>
<dbReference type="PANTHER" id="PTHR47216:SF4">
    <property type="entry name" value="OS01G0859400 PROTEIN"/>
    <property type="match status" value="1"/>
</dbReference>
<feature type="transmembrane region" description="Helical" evidence="1">
    <location>
        <begin position="6"/>
        <end position="25"/>
    </location>
</feature>
<keyword evidence="1" id="KW-1133">Transmembrane helix</keyword>
<dbReference type="Proteomes" id="UP001189429">
    <property type="component" value="Unassembled WGS sequence"/>
</dbReference>
<keyword evidence="1" id="KW-0472">Membrane</keyword>
<evidence type="ECO:0000256" key="1">
    <source>
        <dbReference type="SAM" id="Phobius"/>
    </source>
</evidence>
<sequence>MGAVHGVYAKYVGLSVGSLGTFLCLKPEEVAHAELPLLCVLVSLLYASCLNAVIAALFRLESCMGILGKDESTGAVPAWSYVLFAPFHLPTFLYTAASRQRDAVTGVSVADEVAAGWWLGGRYASELRRQWSGIIDRATSRSGVPAARGPARTCSCAAGTACRPRRSSWRRPPRSP</sequence>
<evidence type="ECO:0000313" key="2">
    <source>
        <dbReference type="EMBL" id="CAK0860124.1"/>
    </source>
</evidence>
<comment type="caution">
    <text evidence="2">The sequence shown here is derived from an EMBL/GenBank/DDBJ whole genome shotgun (WGS) entry which is preliminary data.</text>
</comment>
<feature type="transmembrane region" description="Helical" evidence="1">
    <location>
        <begin position="78"/>
        <end position="97"/>
    </location>
</feature>
<evidence type="ECO:0000313" key="3">
    <source>
        <dbReference type="Proteomes" id="UP001189429"/>
    </source>
</evidence>
<keyword evidence="3" id="KW-1185">Reference proteome</keyword>
<name>A0ABN9UP65_9DINO</name>
<dbReference type="PANTHER" id="PTHR47216">
    <property type="match status" value="1"/>
</dbReference>
<dbReference type="EMBL" id="CAUYUJ010015949">
    <property type="protein sequence ID" value="CAK0860124.1"/>
    <property type="molecule type" value="Genomic_DNA"/>
</dbReference>
<keyword evidence="1" id="KW-0812">Transmembrane</keyword>
<organism evidence="2 3">
    <name type="scientific">Prorocentrum cordatum</name>
    <dbReference type="NCBI Taxonomy" id="2364126"/>
    <lineage>
        <taxon>Eukaryota</taxon>
        <taxon>Sar</taxon>
        <taxon>Alveolata</taxon>
        <taxon>Dinophyceae</taxon>
        <taxon>Prorocentrales</taxon>
        <taxon>Prorocentraceae</taxon>
        <taxon>Prorocentrum</taxon>
    </lineage>
</organism>
<accession>A0ABN9UP65</accession>
<proteinExistence type="predicted"/>
<gene>
    <name evidence="2" type="ORF">PCOR1329_LOCUS49186</name>
</gene>
<reference evidence="2" key="1">
    <citation type="submission" date="2023-10" db="EMBL/GenBank/DDBJ databases">
        <authorList>
            <person name="Chen Y."/>
            <person name="Shah S."/>
            <person name="Dougan E. K."/>
            <person name="Thang M."/>
            <person name="Chan C."/>
        </authorList>
    </citation>
    <scope>NUCLEOTIDE SEQUENCE [LARGE SCALE GENOMIC DNA]</scope>
</reference>